<dbReference type="PANTHER" id="PTHR42916:SF1">
    <property type="entry name" value="PROTEIN PHYLLO, CHLOROPLASTIC"/>
    <property type="match status" value="1"/>
</dbReference>
<dbReference type="PANTHER" id="PTHR42916">
    <property type="entry name" value="2-SUCCINYL-5-ENOLPYRUVYL-6-HYDROXY-3-CYCLOHEXENE-1-CARBOXYLATE SYNTHASE"/>
    <property type="match status" value="1"/>
</dbReference>
<feature type="domain" description="Thiamine pyrophosphate enzyme N-terminal TPP-binding" evidence="2">
    <location>
        <begin position="2"/>
        <end position="50"/>
    </location>
</feature>
<feature type="non-terminal residue" evidence="3">
    <location>
        <position position="145"/>
    </location>
</feature>
<evidence type="ECO:0000313" key="3">
    <source>
        <dbReference type="EMBL" id="SVD10896.1"/>
    </source>
</evidence>
<dbReference type="InterPro" id="IPR012001">
    <property type="entry name" value="Thiamin_PyroP_enz_TPP-bd_dom"/>
</dbReference>
<name>A0A382SM39_9ZZZZ</name>
<sequence length="145" mass="15326">MVTTSGTAAANVLPAVVEAHESATPLLVLTADRPLHLRGADANQTIDQVRLYGEFTRGFFEVAEPMLKGPSLQHLRALANRAVNAASGLPAGPVHMNFPFDKPLEPEDPPEAFTSRNPLAAQGRPDGVPLVAISPAMRSVSDAQL</sequence>
<protein>
    <recommendedName>
        <fullName evidence="2">Thiamine pyrophosphate enzyme N-terminal TPP-binding domain-containing protein</fullName>
    </recommendedName>
</protein>
<dbReference type="Pfam" id="PF02776">
    <property type="entry name" value="TPP_enzyme_N"/>
    <property type="match status" value="1"/>
</dbReference>
<organism evidence="3">
    <name type="scientific">marine metagenome</name>
    <dbReference type="NCBI Taxonomy" id="408172"/>
    <lineage>
        <taxon>unclassified sequences</taxon>
        <taxon>metagenomes</taxon>
        <taxon>ecological metagenomes</taxon>
    </lineage>
</organism>
<dbReference type="EMBL" id="UINC01130067">
    <property type="protein sequence ID" value="SVD10896.1"/>
    <property type="molecule type" value="Genomic_DNA"/>
</dbReference>
<dbReference type="InterPro" id="IPR029061">
    <property type="entry name" value="THDP-binding"/>
</dbReference>
<reference evidence="3" key="1">
    <citation type="submission" date="2018-05" db="EMBL/GenBank/DDBJ databases">
        <authorList>
            <person name="Lanie J.A."/>
            <person name="Ng W.-L."/>
            <person name="Kazmierczak K.M."/>
            <person name="Andrzejewski T.M."/>
            <person name="Davidsen T.M."/>
            <person name="Wayne K.J."/>
            <person name="Tettelin H."/>
            <person name="Glass J.I."/>
            <person name="Rusch D."/>
            <person name="Podicherti R."/>
            <person name="Tsui H.-C.T."/>
            <person name="Winkler M.E."/>
        </authorList>
    </citation>
    <scope>NUCLEOTIDE SEQUENCE</scope>
</reference>
<evidence type="ECO:0000259" key="2">
    <source>
        <dbReference type="Pfam" id="PF02776"/>
    </source>
</evidence>
<dbReference type="Gene3D" id="3.40.50.970">
    <property type="match status" value="1"/>
</dbReference>
<proteinExistence type="predicted"/>
<accession>A0A382SM39</accession>
<evidence type="ECO:0000256" key="1">
    <source>
        <dbReference type="SAM" id="MobiDB-lite"/>
    </source>
</evidence>
<dbReference type="SUPFAM" id="SSF52518">
    <property type="entry name" value="Thiamin diphosphate-binding fold (THDP-binding)"/>
    <property type="match status" value="1"/>
</dbReference>
<feature type="region of interest" description="Disordered" evidence="1">
    <location>
        <begin position="97"/>
        <end position="128"/>
    </location>
</feature>
<gene>
    <name evidence="3" type="ORF">METZ01_LOCUS363750</name>
</gene>
<dbReference type="AlphaFoldDB" id="A0A382SM39"/>
<dbReference type="GO" id="GO:0030976">
    <property type="term" value="F:thiamine pyrophosphate binding"/>
    <property type="evidence" value="ECO:0007669"/>
    <property type="project" value="InterPro"/>
</dbReference>